<evidence type="ECO:0000313" key="2">
    <source>
        <dbReference type="EMBL" id="GAA4014328.1"/>
    </source>
</evidence>
<dbReference type="Proteomes" id="UP001500567">
    <property type="component" value="Unassembled WGS sequence"/>
</dbReference>
<evidence type="ECO:0000313" key="3">
    <source>
        <dbReference type="Proteomes" id="UP001500567"/>
    </source>
</evidence>
<protein>
    <submittedName>
        <fullName evidence="2">Uncharacterized protein</fullName>
    </submittedName>
</protein>
<accession>A0ABP7SNZ1</accession>
<evidence type="ECO:0000256" key="1">
    <source>
        <dbReference type="SAM" id="MobiDB-lite"/>
    </source>
</evidence>
<proteinExistence type="predicted"/>
<comment type="caution">
    <text evidence="2">The sequence shown here is derived from an EMBL/GenBank/DDBJ whole genome shotgun (WGS) entry which is preliminary data.</text>
</comment>
<gene>
    <name evidence="2" type="ORF">GCM10022408_29410</name>
</gene>
<sequence>MNGGYVEAGRVGADGEAQRMFRFESHAMRRMKRGFFPQSWQKYFAPQLNGPAGLEPTGSGDGQNPKIPILR</sequence>
<feature type="region of interest" description="Disordered" evidence="1">
    <location>
        <begin position="47"/>
        <end position="71"/>
    </location>
</feature>
<keyword evidence="3" id="KW-1185">Reference proteome</keyword>
<name>A0ABP7SNZ1_9BACT</name>
<organism evidence="2 3">
    <name type="scientific">Hymenobacter fastidiosus</name>
    <dbReference type="NCBI Taxonomy" id="486264"/>
    <lineage>
        <taxon>Bacteria</taxon>
        <taxon>Pseudomonadati</taxon>
        <taxon>Bacteroidota</taxon>
        <taxon>Cytophagia</taxon>
        <taxon>Cytophagales</taxon>
        <taxon>Hymenobacteraceae</taxon>
        <taxon>Hymenobacter</taxon>
    </lineage>
</organism>
<reference evidence="3" key="1">
    <citation type="journal article" date="2019" name="Int. J. Syst. Evol. Microbiol.">
        <title>The Global Catalogue of Microorganisms (GCM) 10K type strain sequencing project: providing services to taxonomists for standard genome sequencing and annotation.</title>
        <authorList>
            <consortium name="The Broad Institute Genomics Platform"/>
            <consortium name="The Broad Institute Genome Sequencing Center for Infectious Disease"/>
            <person name="Wu L."/>
            <person name="Ma J."/>
        </authorList>
    </citation>
    <scope>NUCLEOTIDE SEQUENCE [LARGE SCALE GENOMIC DNA]</scope>
    <source>
        <strain evidence="3">JCM 17224</strain>
    </source>
</reference>
<dbReference type="EMBL" id="BAABDJ010000035">
    <property type="protein sequence ID" value="GAA4014328.1"/>
    <property type="molecule type" value="Genomic_DNA"/>
</dbReference>